<keyword evidence="4" id="KW-0017">Alkaloid metabolism</keyword>
<keyword evidence="9" id="KW-0376">Hydrogen peroxide</keyword>
<dbReference type="Gene3D" id="2.40.180.10">
    <property type="entry name" value="Catalase core domain"/>
    <property type="match status" value="1"/>
</dbReference>
<evidence type="ECO:0000256" key="2">
    <source>
        <dbReference type="ARBA" id="ARBA00005329"/>
    </source>
</evidence>
<feature type="domain" description="Catalase core" evidence="15">
    <location>
        <begin position="37"/>
        <end position="432"/>
    </location>
</feature>
<sequence>MKITFSVTGLCLLSSLISTVAAGGPSRKQKNEDLVYTNANGAPVQDPTAFQVVGGSNGDDYKKVGPILLQDSNLIEMLAHFDRERIPERVVHAKGAGAFGYFQLTKPVNDLSDAAFLQPKAVGKKYKALVRFSTVGGEAGSGDSARDPRGFAIKIYTEEGNEDFVCNNTPVFFIRDPSKFPLFIHTQKRNPQTHLKDATAMWDYWNNNQEAIHQIMRLFSDRGTPYSFRHIHAFSGHTYKFVKKDGSFTYVKIHFLTDQGEKWLTNEEATTLAGTNPDHHTQDLFESIESGNFPSWKMYIQTMTPAQAESFKFSVFDLTKTWPEDTYPLREVGKLVLDKNPENYFAEVEQAAFSPSNQVPGIEPSADPVLQARLFSYPDTQRYRLGVNYNQLPVNCPLRANSPFQRDGAHAGFYKNNYGSMPNYQSSMKPMAYKSVPSPSHEEWVGKAVNFSSKVNDGDFEQANGEWLWMEGVGQQDNFVHNVAVALKGAHEDVREETYEMFTRVNGTLGERIREETEKEVKMAGEMKEKRAALF</sequence>
<accession>A0A3N4I296</accession>
<comment type="cofactor">
    <cofactor evidence="12">
        <name>heme</name>
        <dbReference type="ChEBI" id="CHEBI:30413"/>
    </cofactor>
</comment>
<dbReference type="PANTHER" id="PTHR11465:SF9">
    <property type="entry name" value="CATALASE"/>
    <property type="match status" value="1"/>
</dbReference>
<evidence type="ECO:0000256" key="4">
    <source>
        <dbReference type="ARBA" id="ARBA00022589"/>
    </source>
</evidence>
<keyword evidence="8 12" id="KW-0408">Iron</keyword>
<dbReference type="Proteomes" id="UP000275078">
    <property type="component" value="Unassembled WGS sequence"/>
</dbReference>
<dbReference type="InterPro" id="IPR011614">
    <property type="entry name" value="Catalase_core"/>
</dbReference>
<evidence type="ECO:0000256" key="14">
    <source>
        <dbReference type="SAM" id="SignalP"/>
    </source>
</evidence>
<dbReference type="GO" id="GO:0020037">
    <property type="term" value="F:heme binding"/>
    <property type="evidence" value="ECO:0007669"/>
    <property type="project" value="InterPro"/>
</dbReference>
<comment type="function">
    <text evidence="10 13">Catalyzes the degradation of hydrogen peroxide (H(2)O(2)) generated by peroxisomal oxidases to water and oxygen, thereby protecting cells from the toxic effects of hydrogen peroxide.</text>
</comment>
<dbReference type="GO" id="GO:0046872">
    <property type="term" value="F:metal ion binding"/>
    <property type="evidence" value="ECO:0007669"/>
    <property type="project" value="UniProtKB-KW"/>
</dbReference>
<dbReference type="AlphaFoldDB" id="A0A3N4I296"/>
<keyword evidence="5 12" id="KW-0349">Heme</keyword>
<feature type="signal peptide" evidence="14">
    <location>
        <begin position="1"/>
        <end position="22"/>
    </location>
</feature>
<name>A0A3N4I296_ASCIM</name>
<dbReference type="CDD" id="cd08157">
    <property type="entry name" value="catalase_fungal"/>
    <property type="match status" value="1"/>
</dbReference>
<dbReference type="InterPro" id="IPR020835">
    <property type="entry name" value="Catalase_sf"/>
</dbReference>
<evidence type="ECO:0000256" key="7">
    <source>
        <dbReference type="ARBA" id="ARBA00023002"/>
    </source>
</evidence>
<dbReference type="GO" id="GO:0042744">
    <property type="term" value="P:hydrogen peroxide catabolic process"/>
    <property type="evidence" value="ECO:0007669"/>
    <property type="project" value="UniProtKB-KW"/>
</dbReference>
<dbReference type="GO" id="GO:0004096">
    <property type="term" value="F:catalase activity"/>
    <property type="evidence" value="ECO:0007669"/>
    <property type="project" value="InterPro"/>
</dbReference>
<dbReference type="InterPro" id="IPR018028">
    <property type="entry name" value="Catalase"/>
</dbReference>
<evidence type="ECO:0000256" key="5">
    <source>
        <dbReference type="ARBA" id="ARBA00022617"/>
    </source>
</evidence>
<gene>
    <name evidence="16" type="ORF">BJ508DRAFT_362700</name>
</gene>
<dbReference type="PIRSF" id="PIRSF038928">
    <property type="entry name" value="Catalase_clade1-3"/>
    <property type="match status" value="1"/>
</dbReference>
<dbReference type="FunFam" id="2.40.180.10:FF:000001">
    <property type="entry name" value="Catalase"/>
    <property type="match status" value="1"/>
</dbReference>
<evidence type="ECO:0000256" key="11">
    <source>
        <dbReference type="PIRSR" id="PIRSR038928-1"/>
    </source>
</evidence>
<evidence type="ECO:0000256" key="10">
    <source>
        <dbReference type="ARBA" id="ARBA00044729"/>
    </source>
</evidence>
<evidence type="ECO:0000256" key="9">
    <source>
        <dbReference type="ARBA" id="ARBA00023324"/>
    </source>
</evidence>
<evidence type="ECO:0000259" key="15">
    <source>
        <dbReference type="SMART" id="SM01060"/>
    </source>
</evidence>
<dbReference type="PROSITE" id="PS00437">
    <property type="entry name" value="CATALASE_1"/>
    <property type="match status" value="1"/>
</dbReference>
<protein>
    <submittedName>
        <fullName evidence="16">Catalase</fullName>
    </submittedName>
</protein>
<keyword evidence="7" id="KW-0560">Oxidoreductase</keyword>
<dbReference type="GO" id="GO:0005739">
    <property type="term" value="C:mitochondrion"/>
    <property type="evidence" value="ECO:0007669"/>
    <property type="project" value="TreeGrafter"/>
</dbReference>
<dbReference type="PRINTS" id="PR00067">
    <property type="entry name" value="CATALASE"/>
</dbReference>
<evidence type="ECO:0000313" key="16">
    <source>
        <dbReference type="EMBL" id="RPA80222.1"/>
    </source>
</evidence>
<dbReference type="SUPFAM" id="SSF56634">
    <property type="entry name" value="Heme-dependent catalase-like"/>
    <property type="match status" value="1"/>
</dbReference>
<dbReference type="PROSITE" id="PS00438">
    <property type="entry name" value="CATALASE_2"/>
    <property type="match status" value="1"/>
</dbReference>
<organism evidence="16 17">
    <name type="scientific">Ascobolus immersus RN42</name>
    <dbReference type="NCBI Taxonomy" id="1160509"/>
    <lineage>
        <taxon>Eukaryota</taxon>
        <taxon>Fungi</taxon>
        <taxon>Dikarya</taxon>
        <taxon>Ascomycota</taxon>
        <taxon>Pezizomycotina</taxon>
        <taxon>Pezizomycetes</taxon>
        <taxon>Pezizales</taxon>
        <taxon>Ascobolaceae</taxon>
        <taxon>Ascobolus</taxon>
    </lineage>
</organism>
<feature type="active site" evidence="11">
    <location>
        <position position="167"/>
    </location>
</feature>
<proteinExistence type="inferred from homology"/>
<dbReference type="PANTHER" id="PTHR11465">
    <property type="entry name" value="CATALASE"/>
    <property type="match status" value="1"/>
</dbReference>
<dbReference type="EMBL" id="ML119690">
    <property type="protein sequence ID" value="RPA80222.1"/>
    <property type="molecule type" value="Genomic_DNA"/>
</dbReference>
<keyword evidence="3" id="KW-0575">Peroxidase</keyword>
<dbReference type="STRING" id="1160509.A0A3N4I296"/>
<feature type="binding site" description="axial binding residue" evidence="12">
    <location>
        <position position="377"/>
    </location>
    <ligand>
        <name>heme</name>
        <dbReference type="ChEBI" id="CHEBI:30413"/>
    </ligand>
    <ligandPart>
        <name>Fe</name>
        <dbReference type="ChEBI" id="CHEBI:18248"/>
    </ligandPart>
</feature>
<feature type="chain" id="PRO_5018047336" evidence="14">
    <location>
        <begin position="23"/>
        <end position="535"/>
    </location>
</feature>
<dbReference type="GO" id="GO:0009820">
    <property type="term" value="P:alkaloid metabolic process"/>
    <property type="evidence" value="ECO:0007669"/>
    <property type="project" value="UniProtKB-KW"/>
</dbReference>
<evidence type="ECO:0000256" key="8">
    <source>
        <dbReference type="ARBA" id="ARBA00023004"/>
    </source>
</evidence>
<dbReference type="GO" id="GO:0042542">
    <property type="term" value="P:response to hydrogen peroxide"/>
    <property type="evidence" value="ECO:0007669"/>
    <property type="project" value="TreeGrafter"/>
</dbReference>
<dbReference type="OrthoDB" id="6880011at2759"/>
<dbReference type="InterPro" id="IPR024711">
    <property type="entry name" value="Catalase_clade1/3"/>
</dbReference>
<evidence type="ECO:0000313" key="17">
    <source>
        <dbReference type="Proteomes" id="UP000275078"/>
    </source>
</evidence>
<dbReference type="InterPro" id="IPR024708">
    <property type="entry name" value="Catalase_AS"/>
</dbReference>
<keyword evidence="17" id="KW-1185">Reference proteome</keyword>
<feature type="active site" evidence="11">
    <location>
        <position position="92"/>
    </location>
</feature>
<dbReference type="Pfam" id="PF00199">
    <property type="entry name" value="Catalase"/>
    <property type="match status" value="1"/>
</dbReference>
<dbReference type="GO" id="GO:0005777">
    <property type="term" value="C:peroxisome"/>
    <property type="evidence" value="ECO:0007669"/>
    <property type="project" value="TreeGrafter"/>
</dbReference>
<evidence type="ECO:0000256" key="3">
    <source>
        <dbReference type="ARBA" id="ARBA00022559"/>
    </source>
</evidence>
<comment type="similarity">
    <text evidence="2">Belongs to the catalase family.</text>
</comment>
<evidence type="ECO:0000256" key="6">
    <source>
        <dbReference type="ARBA" id="ARBA00022723"/>
    </source>
</evidence>
<dbReference type="SMART" id="SM01060">
    <property type="entry name" value="Catalase"/>
    <property type="match status" value="1"/>
</dbReference>
<dbReference type="PROSITE" id="PS51402">
    <property type="entry name" value="CATALASE_3"/>
    <property type="match status" value="1"/>
</dbReference>
<evidence type="ECO:0000256" key="13">
    <source>
        <dbReference type="RuleBase" id="RU004142"/>
    </source>
</evidence>
<reference evidence="16 17" key="1">
    <citation type="journal article" date="2018" name="Nat. Ecol. Evol.">
        <title>Pezizomycetes genomes reveal the molecular basis of ectomycorrhizal truffle lifestyle.</title>
        <authorList>
            <person name="Murat C."/>
            <person name="Payen T."/>
            <person name="Noel B."/>
            <person name="Kuo A."/>
            <person name="Morin E."/>
            <person name="Chen J."/>
            <person name="Kohler A."/>
            <person name="Krizsan K."/>
            <person name="Balestrini R."/>
            <person name="Da Silva C."/>
            <person name="Montanini B."/>
            <person name="Hainaut M."/>
            <person name="Levati E."/>
            <person name="Barry K.W."/>
            <person name="Belfiori B."/>
            <person name="Cichocki N."/>
            <person name="Clum A."/>
            <person name="Dockter R.B."/>
            <person name="Fauchery L."/>
            <person name="Guy J."/>
            <person name="Iotti M."/>
            <person name="Le Tacon F."/>
            <person name="Lindquist E.A."/>
            <person name="Lipzen A."/>
            <person name="Malagnac F."/>
            <person name="Mello A."/>
            <person name="Molinier V."/>
            <person name="Miyauchi S."/>
            <person name="Poulain J."/>
            <person name="Riccioni C."/>
            <person name="Rubini A."/>
            <person name="Sitrit Y."/>
            <person name="Splivallo R."/>
            <person name="Traeger S."/>
            <person name="Wang M."/>
            <person name="Zifcakova L."/>
            <person name="Wipf D."/>
            <person name="Zambonelli A."/>
            <person name="Paolocci F."/>
            <person name="Nowrousian M."/>
            <person name="Ottonello S."/>
            <person name="Baldrian P."/>
            <person name="Spatafora J.W."/>
            <person name="Henrissat B."/>
            <person name="Nagy L.G."/>
            <person name="Aury J.M."/>
            <person name="Wincker P."/>
            <person name="Grigoriev I.V."/>
            <person name="Bonfante P."/>
            <person name="Martin F.M."/>
        </authorList>
    </citation>
    <scope>NUCLEOTIDE SEQUENCE [LARGE SCALE GENOMIC DNA]</scope>
    <source>
        <strain evidence="16 17">RN42</strain>
    </source>
</reference>
<keyword evidence="6 12" id="KW-0479">Metal-binding</keyword>
<dbReference type="InterPro" id="IPR002226">
    <property type="entry name" value="Catalase_haem_BS"/>
</dbReference>
<keyword evidence="14" id="KW-0732">Signal</keyword>
<comment type="pathway">
    <text evidence="1">Alkaloid biosynthesis.</text>
</comment>
<evidence type="ECO:0000256" key="1">
    <source>
        <dbReference type="ARBA" id="ARBA00004913"/>
    </source>
</evidence>
<evidence type="ECO:0000256" key="12">
    <source>
        <dbReference type="PIRSR" id="PIRSR038928-2"/>
    </source>
</evidence>